<dbReference type="Gene3D" id="3.40.50.150">
    <property type="entry name" value="Vaccinia Virus protein VP39"/>
    <property type="match status" value="1"/>
</dbReference>
<gene>
    <name evidence="2" type="ORF">NGM29_08170</name>
</gene>
<dbReference type="PANTHER" id="PTHR43591">
    <property type="entry name" value="METHYLTRANSFERASE"/>
    <property type="match status" value="1"/>
</dbReference>
<keyword evidence="2" id="KW-0489">Methyltransferase</keyword>
<sequence length="186" mass="20379">MGHHTFDASRADKLERAERRYRFCSREELCWALDPAETDTVADLGSGTGFFTDDVAPHVETVYAVDLQDAMHNYYREKGVPENVDLVTADVSDLPFEDGDVDAAFSTMTYHEFASEAALEEITRVLAPGGRLAIVDWAASGTGQDGPPTDERYSADEATEALETAGFALEHVAVRPETFLLVATLE</sequence>
<dbReference type="CDD" id="cd02440">
    <property type="entry name" value="AdoMet_MTases"/>
    <property type="match status" value="1"/>
</dbReference>
<dbReference type="SUPFAM" id="SSF53335">
    <property type="entry name" value="S-adenosyl-L-methionine-dependent methyltransferases"/>
    <property type="match status" value="1"/>
</dbReference>
<keyword evidence="3" id="KW-1185">Reference proteome</keyword>
<feature type="domain" description="Methyltransferase type 11" evidence="1">
    <location>
        <begin position="43"/>
        <end position="134"/>
    </location>
</feature>
<accession>A0A9E7SXM1</accession>
<dbReference type="PANTHER" id="PTHR43591:SF110">
    <property type="entry name" value="RHODANESE DOMAIN-CONTAINING PROTEIN"/>
    <property type="match status" value="1"/>
</dbReference>
<dbReference type="InterPro" id="IPR013216">
    <property type="entry name" value="Methyltransf_11"/>
</dbReference>
<dbReference type="EMBL" id="CP100355">
    <property type="protein sequence ID" value="UTF55211.1"/>
    <property type="molecule type" value="Genomic_DNA"/>
</dbReference>
<dbReference type="RefSeq" id="WP_254160037.1">
    <property type="nucleotide sequence ID" value="NZ_CP100355.1"/>
</dbReference>
<dbReference type="KEGG" id="sawl:NGM29_08170"/>
<dbReference type="Pfam" id="PF08241">
    <property type="entry name" value="Methyltransf_11"/>
    <property type="match status" value="1"/>
</dbReference>
<dbReference type="GeneID" id="73290014"/>
<reference evidence="2" key="1">
    <citation type="submission" date="2022-06" db="EMBL/GenBank/DDBJ databases">
        <title>Diverse halophilic archaea isolated from saline environments.</title>
        <authorList>
            <person name="Cui H.-L."/>
        </authorList>
    </citation>
    <scope>NUCLEOTIDE SEQUENCE</scope>
    <source>
        <strain evidence="2">WLHS1</strain>
    </source>
</reference>
<dbReference type="AlphaFoldDB" id="A0A9E7SXM1"/>
<dbReference type="Proteomes" id="UP001056855">
    <property type="component" value="Chromosome"/>
</dbReference>
<name>A0A9E7SXM1_9EURY</name>
<organism evidence="2 3">
    <name type="scientific">Natronosalvus rutilus</name>
    <dbReference type="NCBI Taxonomy" id="2953753"/>
    <lineage>
        <taxon>Archaea</taxon>
        <taxon>Methanobacteriati</taxon>
        <taxon>Methanobacteriota</taxon>
        <taxon>Stenosarchaea group</taxon>
        <taxon>Halobacteria</taxon>
        <taxon>Halobacteriales</taxon>
        <taxon>Natrialbaceae</taxon>
        <taxon>Natronosalvus</taxon>
    </lineage>
</organism>
<keyword evidence="2" id="KW-0808">Transferase</keyword>
<evidence type="ECO:0000259" key="1">
    <source>
        <dbReference type="Pfam" id="PF08241"/>
    </source>
</evidence>
<proteinExistence type="predicted"/>
<dbReference type="InterPro" id="IPR029063">
    <property type="entry name" value="SAM-dependent_MTases_sf"/>
</dbReference>
<evidence type="ECO:0000313" key="2">
    <source>
        <dbReference type="EMBL" id="UTF55211.1"/>
    </source>
</evidence>
<protein>
    <submittedName>
        <fullName evidence="2">Class I SAM-dependent methyltransferase</fullName>
    </submittedName>
</protein>
<dbReference type="GO" id="GO:0008757">
    <property type="term" value="F:S-adenosylmethionine-dependent methyltransferase activity"/>
    <property type="evidence" value="ECO:0007669"/>
    <property type="project" value="InterPro"/>
</dbReference>
<dbReference type="GO" id="GO:0032259">
    <property type="term" value="P:methylation"/>
    <property type="evidence" value="ECO:0007669"/>
    <property type="project" value="UniProtKB-KW"/>
</dbReference>
<evidence type="ECO:0000313" key="3">
    <source>
        <dbReference type="Proteomes" id="UP001056855"/>
    </source>
</evidence>